<dbReference type="Gene3D" id="1.20.58.530">
    <property type="match status" value="1"/>
</dbReference>
<dbReference type="PRINTS" id="PR00193">
    <property type="entry name" value="MYOSINHEAVY"/>
</dbReference>
<evidence type="ECO:0000256" key="6">
    <source>
        <dbReference type="PROSITE-ProRule" id="PRU00782"/>
    </source>
</evidence>
<sequence length="1036" mass="116977">MAATEQQQTAVWIRDDVLANASLSPTKPKTRRRLPVAARTVGRGVNSAEKSVWGWSKGCILSNTDSGDTEQTIKKIFGDVSNTPPKKLNQRGSAVTPSTNKADGGKLTILVTDPDSDFNNMTVQISQSKTKSGDVVMDNHFSSNSSTPDDLIQLTHLHEPAVVQCLERRYREGQIYTSTGPILLALNPFRMCEGLYDENIMKKYWHNDSRQSLPPHVYATADEAFKTMMRQIEALGNYSNQVQDPQPEVSADQCVLVSGESGAGKTVTTKFIMKYLATLSQKMSTSKSSGVSIEQQVLESNPILESFGNARTLRNDNSSRFGKFIEMSFAETGGLLGATISTYLLEKVRLVRVTDGERNYHVFYELLSAKSSVKEAFFLKEKTLHDFRMTSCTEPDRRDGVKDKDTFYDLLHGMQTMGFDANEQHNIFQIIAALLHLSNITFVDNGGHGEGCILDARNPSLMPTCTLLGVSESDLNIALTTNTIECAGERVTKFLSINSATKAKEALLTSTYSSLFQYIVQRVNHTISNTEHPFVAVIGVLDIFGFESFLMNGFEQLCINYCNEKLQQQFNKFVFKLEQEEYEREGIEWSFIQFPDNQDVLDLISAKRTGILSLLDEQCRLNTCTNATFANQVYSTLASHDRLEANRTQRANNRFTVSHYAGPVEYTTDEFLEKNKDELPQSASELLSRSQANDLLVQFGANMAMMDSSKKKGLRKSLHSSTIASQFTSQLKMLSTRIDATTPHYIRCLKPNEDLIPNVYDKAVIADQLKCNGILEAIRVSRVGYPQRFLIQAFVDRYSILHGSKPHRTKAGRPKIRNEKEVCAQLVQNIVKQLLPKPAAVPPLAKNFPCPSPSLRRLGSVKLAKENFEQRSFRSKPAYDFASIGIQIGKTKVFLCQKAFDSLERLLSERKSSAATRINAIVRGFLGRLRFHKLMIEHLRALEAAKWAEDTTRREVQAQKLSAMRRAREEEEVKRAALRMQKLEEHRQKRQPRRDLINKFNEFSRSARQIKSPSPKKYRWKQVGPNWIKSEWFEVP</sequence>
<dbReference type="InterPro" id="IPR027417">
    <property type="entry name" value="P-loop_NTPase"/>
</dbReference>
<evidence type="ECO:0000259" key="8">
    <source>
        <dbReference type="PROSITE" id="PS51456"/>
    </source>
</evidence>
<dbReference type="Gene3D" id="1.10.10.820">
    <property type="match status" value="1"/>
</dbReference>
<keyword evidence="4 6" id="KW-0505">Motor protein</keyword>
<dbReference type="SMART" id="SM00242">
    <property type="entry name" value="MYSc"/>
    <property type="match status" value="1"/>
</dbReference>
<feature type="binding site" evidence="6">
    <location>
        <begin position="259"/>
        <end position="266"/>
    </location>
    <ligand>
        <name>ATP</name>
        <dbReference type="ChEBI" id="CHEBI:30616"/>
    </ligand>
</feature>
<accession>A0A7S2PPM5</accession>
<keyword evidence="3 6" id="KW-0518">Myosin</keyword>
<keyword evidence="2 6" id="KW-0067">ATP-binding</keyword>
<name>A0A7S2PPM5_9STRA</name>
<dbReference type="GO" id="GO:0005737">
    <property type="term" value="C:cytoplasm"/>
    <property type="evidence" value="ECO:0007669"/>
    <property type="project" value="TreeGrafter"/>
</dbReference>
<dbReference type="GO" id="GO:0005524">
    <property type="term" value="F:ATP binding"/>
    <property type="evidence" value="ECO:0007669"/>
    <property type="project" value="UniProtKB-UniRule"/>
</dbReference>
<dbReference type="Gene3D" id="1.20.5.4820">
    <property type="match status" value="1"/>
</dbReference>
<dbReference type="InterPro" id="IPR036961">
    <property type="entry name" value="Kinesin_motor_dom_sf"/>
</dbReference>
<dbReference type="GO" id="GO:0016459">
    <property type="term" value="C:myosin complex"/>
    <property type="evidence" value="ECO:0007669"/>
    <property type="project" value="UniProtKB-KW"/>
</dbReference>
<dbReference type="Pfam" id="PF00063">
    <property type="entry name" value="Myosin_head"/>
    <property type="match status" value="1"/>
</dbReference>
<protein>
    <recommendedName>
        <fullName evidence="8">Myosin motor domain-containing protein</fullName>
    </recommendedName>
</protein>
<evidence type="ECO:0000256" key="7">
    <source>
        <dbReference type="SAM" id="MobiDB-lite"/>
    </source>
</evidence>
<dbReference type="GO" id="GO:0007015">
    <property type="term" value="P:actin filament organization"/>
    <property type="evidence" value="ECO:0007669"/>
    <property type="project" value="TreeGrafter"/>
</dbReference>
<dbReference type="PROSITE" id="PS51456">
    <property type="entry name" value="MYOSIN_MOTOR"/>
    <property type="match status" value="1"/>
</dbReference>
<dbReference type="PROSITE" id="PS50096">
    <property type="entry name" value="IQ"/>
    <property type="match status" value="1"/>
</dbReference>
<comment type="similarity">
    <text evidence="6">Belongs to the TRAFAC class myosin-kinesin ATPase superfamily. Myosin family.</text>
</comment>
<evidence type="ECO:0000256" key="5">
    <source>
        <dbReference type="ARBA" id="ARBA00023203"/>
    </source>
</evidence>
<evidence type="ECO:0000256" key="2">
    <source>
        <dbReference type="ARBA" id="ARBA00022840"/>
    </source>
</evidence>
<keyword evidence="5 6" id="KW-0009">Actin-binding</keyword>
<dbReference type="Gene3D" id="3.40.850.10">
    <property type="entry name" value="Kinesin motor domain"/>
    <property type="match status" value="1"/>
</dbReference>
<feature type="region of interest" description="Actin-binding" evidence="6">
    <location>
        <begin position="731"/>
        <end position="753"/>
    </location>
</feature>
<dbReference type="GO" id="GO:0051015">
    <property type="term" value="F:actin filament binding"/>
    <property type="evidence" value="ECO:0007669"/>
    <property type="project" value="TreeGrafter"/>
</dbReference>
<dbReference type="CDD" id="cd22265">
    <property type="entry name" value="UDM1_RNF168"/>
    <property type="match status" value="1"/>
</dbReference>
<dbReference type="GO" id="GO:0000146">
    <property type="term" value="F:microfilament motor activity"/>
    <property type="evidence" value="ECO:0007669"/>
    <property type="project" value="TreeGrafter"/>
</dbReference>
<evidence type="ECO:0000313" key="9">
    <source>
        <dbReference type="EMBL" id="CAD9609101.1"/>
    </source>
</evidence>
<proteinExistence type="inferred from homology"/>
<dbReference type="GO" id="GO:0016020">
    <property type="term" value="C:membrane"/>
    <property type="evidence" value="ECO:0007669"/>
    <property type="project" value="TreeGrafter"/>
</dbReference>
<dbReference type="EMBL" id="HBGY01031035">
    <property type="protein sequence ID" value="CAD9609101.1"/>
    <property type="molecule type" value="Transcribed_RNA"/>
</dbReference>
<dbReference type="Gene3D" id="1.20.120.720">
    <property type="entry name" value="Myosin VI head, motor domain, U50 subdomain"/>
    <property type="match status" value="1"/>
</dbReference>
<evidence type="ECO:0000256" key="4">
    <source>
        <dbReference type="ARBA" id="ARBA00023175"/>
    </source>
</evidence>
<dbReference type="PANTHER" id="PTHR13140:SF845">
    <property type="entry name" value="MYOSIN-LIKE PROTEIN"/>
    <property type="match status" value="1"/>
</dbReference>
<feature type="domain" description="Myosin motor" evidence="8">
    <location>
        <begin position="146"/>
        <end position="908"/>
    </location>
</feature>
<reference evidence="9" key="1">
    <citation type="submission" date="2021-01" db="EMBL/GenBank/DDBJ databases">
        <authorList>
            <person name="Corre E."/>
            <person name="Pelletier E."/>
            <person name="Niang G."/>
            <person name="Scheremetjew M."/>
            <person name="Finn R."/>
            <person name="Kale V."/>
            <person name="Holt S."/>
            <person name="Cochrane G."/>
            <person name="Meng A."/>
            <person name="Brown T."/>
            <person name="Cohen L."/>
        </authorList>
    </citation>
    <scope>NUCLEOTIDE SEQUENCE</scope>
    <source>
        <strain evidence="9">B650</strain>
    </source>
</reference>
<dbReference type="PANTHER" id="PTHR13140">
    <property type="entry name" value="MYOSIN"/>
    <property type="match status" value="1"/>
</dbReference>
<keyword evidence="1 6" id="KW-0547">Nucleotide-binding</keyword>
<feature type="region of interest" description="Disordered" evidence="7">
    <location>
        <begin position="79"/>
        <end position="101"/>
    </location>
</feature>
<evidence type="ECO:0000256" key="1">
    <source>
        <dbReference type="ARBA" id="ARBA00022741"/>
    </source>
</evidence>
<feature type="compositionally biased region" description="Polar residues" evidence="7">
    <location>
        <begin position="80"/>
        <end position="101"/>
    </location>
</feature>
<organism evidence="9">
    <name type="scientific">Leptocylindrus danicus</name>
    <dbReference type="NCBI Taxonomy" id="163516"/>
    <lineage>
        <taxon>Eukaryota</taxon>
        <taxon>Sar</taxon>
        <taxon>Stramenopiles</taxon>
        <taxon>Ochrophyta</taxon>
        <taxon>Bacillariophyta</taxon>
        <taxon>Coscinodiscophyceae</taxon>
        <taxon>Chaetocerotophycidae</taxon>
        <taxon>Leptocylindrales</taxon>
        <taxon>Leptocylindraceae</taxon>
        <taxon>Leptocylindrus</taxon>
    </lineage>
</organism>
<dbReference type="CDD" id="cd00124">
    <property type="entry name" value="MYSc"/>
    <property type="match status" value="1"/>
</dbReference>
<dbReference type="SUPFAM" id="SSF52540">
    <property type="entry name" value="P-loop containing nucleoside triphosphate hydrolases"/>
    <property type="match status" value="1"/>
</dbReference>
<evidence type="ECO:0000256" key="3">
    <source>
        <dbReference type="ARBA" id="ARBA00023123"/>
    </source>
</evidence>
<dbReference type="InterPro" id="IPR001609">
    <property type="entry name" value="Myosin_head_motor_dom-like"/>
</dbReference>
<gene>
    <name evidence="9" type="ORF">LDAN0321_LOCUS19334</name>
</gene>
<dbReference type="AlphaFoldDB" id="A0A7S2PPM5"/>